<accession>A0A5E4MX58</accession>
<evidence type="ECO:0000313" key="8">
    <source>
        <dbReference type="Proteomes" id="UP000325440"/>
    </source>
</evidence>
<evidence type="ECO:0000256" key="2">
    <source>
        <dbReference type="ARBA" id="ARBA00022517"/>
    </source>
</evidence>
<dbReference type="GO" id="GO:0043022">
    <property type="term" value="F:ribosome binding"/>
    <property type="evidence" value="ECO:0007669"/>
    <property type="project" value="InterPro"/>
</dbReference>
<dbReference type="NCBIfam" id="NF011186">
    <property type="entry name" value="PRK14592.1"/>
    <property type="match status" value="1"/>
</dbReference>
<dbReference type="InterPro" id="IPR011961">
    <property type="entry name" value="RimM"/>
</dbReference>
<evidence type="ECO:0000256" key="3">
    <source>
        <dbReference type="ARBA" id="ARBA00022552"/>
    </source>
</evidence>
<dbReference type="InterPro" id="IPR011033">
    <property type="entry name" value="PRC_barrel-like_sf"/>
</dbReference>
<dbReference type="InterPro" id="IPR002676">
    <property type="entry name" value="RimM_N"/>
</dbReference>
<dbReference type="SUPFAM" id="SSF50346">
    <property type="entry name" value="PRC-barrel domain"/>
    <property type="match status" value="1"/>
</dbReference>
<feature type="domain" description="PRC-barrel" evidence="6">
    <location>
        <begin position="94"/>
        <end position="166"/>
    </location>
</feature>
<proteinExistence type="inferred from homology"/>
<sequence>MDMDRLVCLGIITSPHGIKGAVKIKTFTEKPENIFSYGELINGDESYKIDSMSIIGGNLVIATFNGINSRNEAELLRNKKLYATQDKLPELDNENEFYHNDLIDMEVKLENNESYGYVKSVHNFGSGDILEILVTSTKKNIMLSFTQEIFPHINVKKRYIVLSIPEFVD</sequence>
<feature type="domain" description="RimM N-terminal" evidence="5">
    <location>
        <begin position="9"/>
        <end position="86"/>
    </location>
</feature>
<dbReference type="PANTHER" id="PTHR33692:SF1">
    <property type="entry name" value="RIBOSOME MATURATION FACTOR RIMM"/>
    <property type="match status" value="1"/>
</dbReference>
<name>A0A5E4MX58_9HEMI</name>
<dbReference type="PANTHER" id="PTHR33692">
    <property type="entry name" value="RIBOSOME MATURATION FACTOR RIMM"/>
    <property type="match status" value="1"/>
</dbReference>
<dbReference type="NCBIfam" id="TIGR02273">
    <property type="entry name" value="16S_RimM"/>
    <property type="match status" value="1"/>
</dbReference>
<keyword evidence="8" id="KW-1185">Reference proteome</keyword>
<dbReference type="InterPro" id="IPR027275">
    <property type="entry name" value="PRC-brl_dom"/>
</dbReference>
<dbReference type="HAMAP" id="MF_00014">
    <property type="entry name" value="Ribosome_mat_RimM"/>
    <property type="match status" value="1"/>
</dbReference>
<organism evidence="7 8">
    <name type="scientific">Cinara cedri</name>
    <dbReference type="NCBI Taxonomy" id="506608"/>
    <lineage>
        <taxon>Eukaryota</taxon>
        <taxon>Metazoa</taxon>
        <taxon>Ecdysozoa</taxon>
        <taxon>Arthropoda</taxon>
        <taxon>Hexapoda</taxon>
        <taxon>Insecta</taxon>
        <taxon>Pterygota</taxon>
        <taxon>Neoptera</taxon>
        <taxon>Paraneoptera</taxon>
        <taxon>Hemiptera</taxon>
        <taxon>Sternorrhyncha</taxon>
        <taxon>Aphidomorpha</taxon>
        <taxon>Aphidoidea</taxon>
        <taxon>Aphididae</taxon>
        <taxon>Lachninae</taxon>
        <taxon>Cinara</taxon>
    </lineage>
</organism>
<evidence type="ECO:0000256" key="4">
    <source>
        <dbReference type="ARBA" id="ARBA00023186"/>
    </source>
</evidence>
<keyword evidence="3" id="KW-0698">rRNA processing</keyword>
<dbReference type="SUPFAM" id="SSF50447">
    <property type="entry name" value="Translation proteins"/>
    <property type="match status" value="1"/>
</dbReference>
<dbReference type="AlphaFoldDB" id="A0A5E4MX58"/>
<evidence type="ECO:0000256" key="1">
    <source>
        <dbReference type="ARBA" id="ARBA00022490"/>
    </source>
</evidence>
<dbReference type="OrthoDB" id="8300406at2759"/>
<protein>
    <submittedName>
        <fullName evidence="7">PRC-barrel-like,Translation protein, beta-barrel domain,PRC-barrel domain,RimM protein,16S rRNA processing</fullName>
    </submittedName>
</protein>
<dbReference type="Proteomes" id="UP000325440">
    <property type="component" value="Unassembled WGS sequence"/>
</dbReference>
<keyword evidence="2" id="KW-0690">Ribosome biogenesis</keyword>
<keyword evidence="4" id="KW-0143">Chaperone</keyword>
<evidence type="ECO:0000259" key="5">
    <source>
        <dbReference type="Pfam" id="PF01782"/>
    </source>
</evidence>
<dbReference type="Pfam" id="PF05239">
    <property type="entry name" value="PRC"/>
    <property type="match status" value="1"/>
</dbReference>
<dbReference type="Pfam" id="PF01782">
    <property type="entry name" value="RimM"/>
    <property type="match status" value="1"/>
</dbReference>
<keyword evidence="1" id="KW-0963">Cytoplasm</keyword>
<reference evidence="7 8" key="1">
    <citation type="submission" date="2019-08" db="EMBL/GenBank/DDBJ databases">
        <authorList>
            <person name="Alioto T."/>
            <person name="Alioto T."/>
            <person name="Gomez Garrido J."/>
        </authorList>
    </citation>
    <scope>NUCLEOTIDE SEQUENCE [LARGE SCALE GENOMIC DNA]</scope>
</reference>
<dbReference type="GO" id="GO:0006364">
    <property type="term" value="P:rRNA processing"/>
    <property type="evidence" value="ECO:0007669"/>
    <property type="project" value="UniProtKB-KW"/>
</dbReference>
<dbReference type="InterPro" id="IPR009000">
    <property type="entry name" value="Transl_B-barrel_sf"/>
</dbReference>
<dbReference type="Gene3D" id="2.30.30.240">
    <property type="entry name" value="PRC-barrel domain"/>
    <property type="match status" value="1"/>
</dbReference>
<gene>
    <name evidence="7" type="ORF">CINCED_3A009782</name>
</gene>
<dbReference type="InterPro" id="IPR036976">
    <property type="entry name" value="RimM_N_sf"/>
</dbReference>
<dbReference type="Gene3D" id="2.40.30.60">
    <property type="entry name" value="RimM"/>
    <property type="match status" value="1"/>
</dbReference>
<evidence type="ECO:0000313" key="7">
    <source>
        <dbReference type="EMBL" id="VVC35015.1"/>
    </source>
</evidence>
<evidence type="ECO:0000259" key="6">
    <source>
        <dbReference type="Pfam" id="PF05239"/>
    </source>
</evidence>
<dbReference type="EMBL" id="CABPRJ010001037">
    <property type="protein sequence ID" value="VVC35015.1"/>
    <property type="molecule type" value="Genomic_DNA"/>
</dbReference>
<dbReference type="GO" id="GO:0005840">
    <property type="term" value="C:ribosome"/>
    <property type="evidence" value="ECO:0007669"/>
    <property type="project" value="InterPro"/>
</dbReference>